<dbReference type="AlphaFoldDB" id="A0A9D9HBE1"/>
<reference evidence="2" key="2">
    <citation type="journal article" date="2021" name="PeerJ">
        <title>Extensive microbial diversity within the chicken gut microbiome revealed by metagenomics and culture.</title>
        <authorList>
            <person name="Gilroy R."/>
            <person name="Ravi A."/>
            <person name="Getino M."/>
            <person name="Pursley I."/>
            <person name="Horton D.L."/>
            <person name="Alikhan N.F."/>
            <person name="Baker D."/>
            <person name="Gharbi K."/>
            <person name="Hall N."/>
            <person name="Watson M."/>
            <person name="Adriaenssens E.M."/>
            <person name="Foster-Nyarko E."/>
            <person name="Jarju S."/>
            <person name="Secka A."/>
            <person name="Antonio M."/>
            <person name="Oren A."/>
            <person name="Chaudhuri R.R."/>
            <person name="La Ragione R."/>
            <person name="Hildebrand F."/>
            <person name="Pallen M.J."/>
        </authorList>
    </citation>
    <scope>NUCLEOTIDE SEQUENCE</scope>
    <source>
        <strain evidence="2">D5-748</strain>
    </source>
</reference>
<feature type="signal peptide" evidence="1">
    <location>
        <begin position="1"/>
        <end position="21"/>
    </location>
</feature>
<gene>
    <name evidence="2" type="ORF">IAC23_06320</name>
</gene>
<comment type="caution">
    <text evidence="2">The sequence shown here is derived from an EMBL/GenBank/DDBJ whole genome shotgun (WGS) entry which is preliminary data.</text>
</comment>
<protein>
    <recommendedName>
        <fullName evidence="4">Secreted protein</fullName>
    </recommendedName>
</protein>
<evidence type="ECO:0000256" key="1">
    <source>
        <dbReference type="SAM" id="SignalP"/>
    </source>
</evidence>
<keyword evidence="1" id="KW-0732">Signal</keyword>
<evidence type="ECO:0000313" key="2">
    <source>
        <dbReference type="EMBL" id="MBO8445291.1"/>
    </source>
</evidence>
<name>A0A9D9HBE1_9BACT</name>
<evidence type="ECO:0008006" key="4">
    <source>
        <dbReference type="Google" id="ProtNLM"/>
    </source>
</evidence>
<accession>A0A9D9HBE1</accession>
<evidence type="ECO:0000313" key="3">
    <source>
        <dbReference type="Proteomes" id="UP000823619"/>
    </source>
</evidence>
<feature type="chain" id="PRO_5039242619" description="Secreted protein" evidence="1">
    <location>
        <begin position="22"/>
        <end position="139"/>
    </location>
</feature>
<organism evidence="2 3">
    <name type="scientific">Candidatus Cryptobacteroides merdavium</name>
    <dbReference type="NCBI Taxonomy" id="2840769"/>
    <lineage>
        <taxon>Bacteria</taxon>
        <taxon>Pseudomonadati</taxon>
        <taxon>Bacteroidota</taxon>
        <taxon>Bacteroidia</taxon>
        <taxon>Bacteroidales</taxon>
        <taxon>Candidatus Cryptobacteroides</taxon>
    </lineage>
</organism>
<reference evidence="2" key="1">
    <citation type="submission" date="2020-10" db="EMBL/GenBank/DDBJ databases">
        <authorList>
            <person name="Gilroy R."/>
        </authorList>
    </citation>
    <scope>NUCLEOTIDE SEQUENCE</scope>
    <source>
        <strain evidence="2">D5-748</strain>
    </source>
</reference>
<dbReference type="EMBL" id="JADIMO010000082">
    <property type="protein sequence ID" value="MBO8445291.1"/>
    <property type="molecule type" value="Genomic_DNA"/>
</dbReference>
<proteinExistence type="predicted"/>
<dbReference type="Proteomes" id="UP000823619">
    <property type="component" value="Unassembled WGS sequence"/>
</dbReference>
<sequence>MMKKLHILILSLLAGALAYLAADCQQTEDNTERQRFAESSGEIFQIREYDNSSERYIDWNSPGLSASGTEFFTERSQQTGGTMRGQNPLKIPHRDSCWLKAGKIFSERMLHEFECPLRLFPSGTKSKDHHFIILRKLVI</sequence>